<comment type="caution">
    <text evidence="2">The sequence shown here is derived from an EMBL/GenBank/DDBJ whole genome shotgun (WGS) entry which is preliminary data.</text>
</comment>
<feature type="transmembrane region" description="Helical" evidence="1">
    <location>
        <begin position="71"/>
        <end position="88"/>
    </location>
</feature>
<protein>
    <recommendedName>
        <fullName evidence="4">DUF4293 domain-containing protein</fullName>
    </recommendedName>
</protein>
<accession>A0ABW5M8M6</accession>
<evidence type="ECO:0000256" key="1">
    <source>
        <dbReference type="SAM" id="Phobius"/>
    </source>
</evidence>
<feature type="transmembrane region" description="Helical" evidence="1">
    <location>
        <begin position="46"/>
        <end position="64"/>
    </location>
</feature>
<dbReference type="EMBL" id="JBHULN010000013">
    <property type="protein sequence ID" value="MFD2572897.1"/>
    <property type="molecule type" value="Genomic_DNA"/>
</dbReference>
<dbReference type="Proteomes" id="UP001597469">
    <property type="component" value="Unassembled WGS sequence"/>
</dbReference>
<keyword evidence="1" id="KW-0472">Membrane</keyword>
<evidence type="ECO:0000313" key="2">
    <source>
        <dbReference type="EMBL" id="MFD2572897.1"/>
    </source>
</evidence>
<keyword evidence="3" id="KW-1185">Reference proteome</keyword>
<feature type="transmembrane region" description="Helical" evidence="1">
    <location>
        <begin position="108"/>
        <end position="126"/>
    </location>
</feature>
<evidence type="ECO:0000313" key="3">
    <source>
        <dbReference type="Proteomes" id="UP001597469"/>
    </source>
</evidence>
<proteinExistence type="predicted"/>
<dbReference type="RefSeq" id="WP_381525485.1">
    <property type="nucleotide sequence ID" value="NZ_JBHULN010000013.1"/>
</dbReference>
<keyword evidence="1" id="KW-0812">Transmembrane</keyword>
<keyword evidence="1" id="KW-1133">Transmembrane helix</keyword>
<reference evidence="3" key="1">
    <citation type="journal article" date="2019" name="Int. J. Syst. Evol. Microbiol.">
        <title>The Global Catalogue of Microorganisms (GCM) 10K type strain sequencing project: providing services to taxonomists for standard genome sequencing and annotation.</title>
        <authorList>
            <consortium name="The Broad Institute Genomics Platform"/>
            <consortium name="The Broad Institute Genome Sequencing Center for Infectious Disease"/>
            <person name="Wu L."/>
            <person name="Ma J."/>
        </authorList>
    </citation>
    <scope>NUCLEOTIDE SEQUENCE [LARGE SCALE GENOMIC DNA]</scope>
    <source>
        <strain evidence="3">KCTC 42805</strain>
    </source>
</reference>
<organism evidence="2 3">
    <name type="scientific">Spirosoma soli</name>
    <dbReference type="NCBI Taxonomy" id="1770529"/>
    <lineage>
        <taxon>Bacteria</taxon>
        <taxon>Pseudomonadati</taxon>
        <taxon>Bacteroidota</taxon>
        <taxon>Cytophagia</taxon>
        <taxon>Cytophagales</taxon>
        <taxon>Cytophagaceae</taxon>
        <taxon>Spirosoma</taxon>
    </lineage>
</organism>
<name>A0ABW5M8M6_9BACT</name>
<evidence type="ECO:0008006" key="4">
    <source>
        <dbReference type="Google" id="ProtNLM"/>
    </source>
</evidence>
<sequence>MRNPFFYILLLVLIVLDGWLLSHPNLIGQAGVFFFDYTFLETVPKALATVSGVVIAALLITWVVWQLGRPVSTILLIVLLAASGYYLFQSFTHYNGGIYKLTGAGFRAGAVLLPGLVVLVFGAGLIDSLQRKPRR</sequence>
<gene>
    <name evidence="2" type="ORF">ACFSUS_19805</name>
</gene>